<feature type="chain" id="PRO_5020822325" evidence="1">
    <location>
        <begin position="34"/>
        <end position="275"/>
    </location>
</feature>
<dbReference type="InterPro" id="IPR013320">
    <property type="entry name" value="ConA-like_dom_sf"/>
</dbReference>
<accession>A0A4R1CLA3</accession>
<name>A0A4R1CLA3_9ACTN</name>
<dbReference type="RefSeq" id="WP_131581424.1">
    <property type="nucleotide sequence ID" value="NZ_SJZJ01000002.1"/>
</dbReference>
<evidence type="ECO:0000313" key="4">
    <source>
        <dbReference type="Proteomes" id="UP000295453"/>
    </source>
</evidence>
<feature type="signal peptide" evidence="1">
    <location>
        <begin position="1"/>
        <end position="33"/>
    </location>
</feature>
<protein>
    <submittedName>
        <fullName evidence="3">Glycosyl hydrolase family protein</fullName>
    </submittedName>
</protein>
<dbReference type="AlphaFoldDB" id="A0A4R1CLA3"/>
<dbReference type="GO" id="GO:0004553">
    <property type="term" value="F:hydrolase activity, hydrolyzing O-glycosyl compounds"/>
    <property type="evidence" value="ECO:0007669"/>
    <property type="project" value="InterPro"/>
</dbReference>
<dbReference type="InterPro" id="IPR000757">
    <property type="entry name" value="Beta-glucanase-like"/>
</dbReference>
<dbReference type="EMBL" id="SJZJ01000002">
    <property type="protein sequence ID" value="TCJ30818.1"/>
    <property type="molecule type" value="Genomic_DNA"/>
</dbReference>
<keyword evidence="4" id="KW-1185">Reference proteome</keyword>
<dbReference type="SUPFAM" id="SSF49899">
    <property type="entry name" value="Concanavalin A-like lectins/glucanases"/>
    <property type="match status" value="1"/>
</dbReference>
<dbReference type="Pfam" id="PF00722">
    <property type="entry name" value="Glyco_hydro_16"/>
    <property type="match status" value="1"/>
</dbReference>
<keyword evidence="1" id="KW-0732">Signal</keyword>
<feature type="domain" description="GH16" evidence="2">
    <location>
        <begin position="172"/>
        <end position="244"/>
    </location>
</feature>
<dbReference type="OrthoDB" id="273319at2"/>
<evidence type="ECO:0000256" key="1">
    <source>
        <dbReference type="SAM" id="SignalP"/>
    </source>
</evidence>
<evidence type="ECO:0000259" key="2">
    <source>
        <dbReference type="Pfam" id="PF00722"/>
    </source>
</evidence>
<gene>
    <name evidence="3" type="ORF">EPD65_01920</name>
</gene>
<keyword evidence="3" id="KW-0378">Hydrolase</keyword>
<reference evidence="3 4" key="1">
    <citation type="submission" date="2019-03" db="EMBL/GenBank/DDBJ databases">
        <authorList>
            <person name="Kim M.K.M."/>
        </authorList>
    </citation>
    <scope>NUCLEOTIDE SEQUENCE [LARGE SCALE GENOMIC DNA]</scope>
    <source>
        <strain evidence="3 4">18JY15-6</strain>
    </source>
</reference>
<proteinExistence type="predicted"/>
<sequence length="275" mass="28821">MTRRFRAGIATAAAALVAAGLSPFISPLGGANAATTASSTYGWGGATEVWDWERGESTVGWRDFVDGTGRVGIYYGQLGLDSGPASYNATATGDVVTWLDGNAHSRGRWEFRMKSKQWATATAYQVRLELVPAGTLPSSCGTTAVTLASWNGYTSSTATQLGVRNGASTWTRTPLALSQANVFHTYAVEIKDTAMTWFVDGKAVGSLTSAQAPGAFTTTPLVPRLVLDGTAGKAMTHTRATTDWDRYFSLAKAGSTIPSTTPALTPATTPVTGMC</sequence>
<dbReference type="GO" id="GO:0005975">
    <property type="term" value="P:carbohydrate metabolic process"/>
    <property type="evidence" value="ECO:0007669"/>
    <property type="project" value="InterPro"/>
</dbReference>
<evidence type="ECO:0000313" key="3">
    <source>
        <dbReference type="EMBL" id="TCJ30818.1"/>
    </source>
</evidence>
<dbReference type="Proteomes" id="UP000295453">
    <property type="component" value="Unassembled WGS sequence"/>
</dbReference>
<dbReference type="Gene3D" id="2.60.120.200">
    <property type="match status" value="1"/>
</dbReference>
<comment type="caution">
    <text evidence="3">The sequence shown here is derived from an EMBL/GenBank/DDBJ whole genome shotgun (WGS) entry which is preliminary data.</text>
</comment>
<organism evidence="3 4">
    <name type="scientific">Nocardioides jejuensis</name>
    <dbReference type="NCBI Taxonomy" id="2502782"/>
    <lineage>
        <taxon>Bacteria</taxon>
        <taxon>Bacillati</taxon>
        <taxon>Actinomycetota</taxon>
        <taxon>Actinomycetes</taxon>
        <taxon>Propionibacteriales</taxon>
        <taxon>Nocardioidaceae</taxon>
        <taxon>Nocardioides</taxon>
    </lineage>
</organism>